<dbReference type="EMBL" id="JADNRY010000032">
    <property type="protein sequence ID" value="KAF9071416.1"/>
    <property type="molecule type" value="Genomic_DNA"/>
</dbReference>
<evidence type="ECO:0000313" key="2">
    <source>
        <dbReference type="Proteomes" id="UP000772434"/>
    </source>
</evidence>
<evidence type="ECO:0000313" key="1">
    <source>
        <dbReference type="EMBL" id="KAF9071416.1"/>
    </source>
</evidence>
<proteinExistence type="predicted"/>
<sequence length="322" mass="35462">MPRIADSHVRVSISPKTRKKTSECGYRSYQRPFNKPLVIHIQITSGCAYNAGERDGTSDLSLACRGCEDARMTGFREIIEVVMSVRRLGEGGTWDGFVHLLLKYRLVPPGDTQISNEIPYKQSVRLNNPLAYHSLLPPLSAGQIKPSNATWQSLAVPSGVEIIDLKATARFTSEKQVGKGLISPIKEPTSKEEGTSLYMVEAMLIKLKMGNNLYHPSNPPAQPVEFDVLPREWVLKSWPYSRKAEGIAASRPSIESEKVFGLIVSFDSRVAAARLFTTLLVLPDDESPSECGYRGFNALQNHSLSISAGACTAREGETVRVV</sequence>
<dbReference type="AlphaFoldDB" id="A0A9P5U9V6"/>
<dbReference type="Proteomes" id="UP000772434">
    <property type="component" value="Unassembled WGS sequence"/>
</dbReference>
<organism evidence="1 2">
    <name type="scientific">Rhodocollybia butyracea</name>
    <dbReference type="NCBI Taxonomy" id="206335"/>
    <lineage>
        <taxon>Eukaryota</taxon>
        <taxon>Fungi</taxon>
        <taxon>Dikarya</taxon>
        <taxon>Basidiomycota</taxon>
        <taxon>Agaricomycotina</taxon>
        <taxon>Agaricomycetes</taxon>
        <taxon>Agaricomycetidae</taxon>
        <taxon>Agaricales</taxon>
        <taxon>Marasmiineae</taxon>
        <taxon>Omphalotaceae</taxon>
        <taxon>Rhodocollybia</taxon>
    </lineage>
</organism>
<name>A0A9P5U9V6_9AGAR</name>
<reference evidence="1" key="1">
    <citation type="submission" date="2020-11" db="EMBL/GenBank/DDBJ databases">
        <authorList>
            <consortium name="DOE Joint Genome Institute"/>
            <person name="Ahrendt S."/>
            <person name="Riley R."/>
            <person name="Andreopoulos W."/>
            <person name="Labutti K."/>
            <person name="Pangilinan J."/>
            <person name="Ruiz-Duenas F.J."/>
            <person name="Barrasa J.M."/>
            <person name="Sanchez-Garcia M."/>
            <person name="Camarero S."/>
            <person name="Miyauchi S."/>
            <person name="Serrano A."/>
            <person name="Linde D."/>
            <person name="Babiker R."/>
            <person name="Drula E."/>
            <person name="Ayuso-Fernandez I."/>
            <person name="Pacheco R."/>
            <person name="Padilla G."/>
            <person name="Ferreira P."/>
            <person name="Barriuso J."/>
            <person name="Kellner H."/>
            <person name="Castanera R."/>
            <person name="Alfaro M."/>
            <person name="Ramirez L."/>
            <person name="Pisabarro A.G."/>
            <person name="Kuo A."/>
            <person name="Tritt A."/>
            <person name="Lipzen A."/>
            <person name="He G."/>
            <person name="Yan M."/>
            <person name="Ng V."/>
            <person name="Cullen D."/>
            <person name="Martin F."/>
            <person name="Rosso M.-N."/>
            <person name="Henrissat B."/>
            <person name="Hibbett D."/>
            <person name="Martinez A.T."/>
            <person name="Grigoriev I.V."/>
        </authorList>
    </citation>
    <scope>NUCLEOTIDE SEQUENCE</scope>
    <source>
        <strain evidence="1">AH 40177</strain>
    </source>
</reference>
<comment type="caution">
    <text evidence="1">The sequence shown here is derived from an EMBL/GenBank/DDBJ whole genome shotgun (WGS) entry which is preliminary data.</text>
</comment>
<keyword evidence="2" id="KW-1185">Reference proteome</keyword>
<gene>
    <name evidence="1" type="ORF">BDP27DRAFT_1401431</name>
</gene>
<accession>A0A9P5U9V6</accession>
<protein>
    <submittedName>
        <fullName evidence="1">Uncharacterized protein</fullName>
    </submittedName>
</protein>